<keyword evidence="3" id="KW-0012">Acyltransferase</keyword>
<evidence type="ECO:0000256" key="1">
    <source>
        <dbReference type="ARBA" id="ARBA00022503"/>
    </source>
</evidence>
<evidence type="ECO:0000313" key="5">
    <source>
        <dbReference type="Proteomes" id="UP000198462"/>
    </source>
</evidence>
<dbReference type="OrthoDB" id="21121at2"/>
<dbReference type="AlphaFoldDB" id="A0A219B441"/>
<evidence type="ECO:0000256" key="2">
    <source>
        <dbReference type="ARBA" id="ARBA00022679"/>
    </source>
</evidence>
<proteinExistence type="predicted"/>
<keyword evidence="1" id="KW-0056">Arginine metabolism</keyword>
<dbReference type="SUPFAM" id="SSF55729">
    <property type="entry name" value="Acyl-CoA N-acyltransferases (Nat)"/>
    <property type="match status" value="1"/>
</dbReference>
<reference evidence="5" key="1">
    <citation type="submission" date="2017-05" db="EMBL/GenBank/DDBJ databases">
        <authorList>
            <person name="Lin X."/>
        </authorList>
    </citation>
    <scope>NUCLEOTIDE SEQUENCE [LARGE SCALE GENOMIC DNA]</scope>
    <source>
        <strain evidence="5">JLT2012</strain>
    </source>
</reference>
<dbReference type="Proteomes" id="UP000198462">
    <property type="component" value="Unassembled WGS sequence"/>
</dbReference>
<keyword evidence="2 4" id="KW-0808">Transferase</keyword>
<name>A0A219B441_9SPHN</name>
<dbReference type="GO" id="GO:0008791">
    <property type="term" value="F:arginine N-succinyltransferase activity"/>
    <property type="evidence" value="ECO:0007669"/>
    <property type="project" value="InterPro"/>
</dbReference>
<evidence type="ECO:0000256" key="3">
    <source>
        <dbReference type="ARBA" id="ARBA00023315"/>
    </source>
</evidence>
<accession>A0A219B441</accession>
<sequence length="340" mass="37604">MTLWHLRPAQVGDLDCLHALAEQTGAGFTNLPSDKSALQARLDWNMRSFGREEETPENELYILVLEEAGSGTVGGCGMIFSRIGVRWPFYSYKVSRLSQRSEELGRTVPLDVLHLVNDFNGVSEVGGLFLSPDLRSLGLGGLLARSRYLFMGMNRRRFAEKVIAELRGHIEPDGRSPFWDGLGRKFFGMSFQDADEFNSQHGNQFIADLMPKYPVYTALLPQEAQAAIGRPHDNGVPAMRMLEKEGFSFTGYVDIFDAGPTMVADTERLRTVQQMQVLPVAEIVETIPEDRRGFAAAGTLGDFRAWRTGALVGEQGLTLTAEEASLMKINAGDTITYVAS</sequence>
<dbReference type="InterPro" id="IPR016181">
    <property type="entry name" value="Acyl_CoA_acyltransferase"/>
</dbReference>
<dbReference type="Pfam" id="PF04958">
    <property type="entry name" value="AstA"/>
    <property type="match status" value="1"/>
</dbReference>
<gene>
    <name evidence="4" type="ORF">B5C34_05430</name>
</gene>
<dbReference type="InterPro" id="IPR007041">
    <property type="entry name" value="Arg_succinylTrfase_AstA/AruG"/>
</dbReference>
<keyword evidence="5" id="KW-1185">Reference proteome</keyword>
<organism evidence="4 5">
    <name type="scientific">Pacificimonas flava</name>
    <dbReference type="NCBI Taxonomy" id="1234595"/>
    <lineage>
        <taxon>Bacteria</taxon>
        <taxon>Pseudomonadati</taxon>
        <taxon>Pseudomonadota</taxon>
        <taxon>Alphaproteobacteria</taxon>
        <taxon>Sphingomonadales</taxon>
        <taxon>Sphingosinicellaceae</taxon>
        <taxon>Pacificimonas</taxon>
    </lineage>
</organism>
<dbReference type="GO" id="GO:0006527">
    <property type="term" value="P:L-arginine catabolic process"/>
    <property type="evidence" value="ECO:0007669"/>
    <property type="project" value="InterPro"/>
</dbReference>
<dbReference type="EMBL" id="NFZT01000001">
    <property type="protein sequence ID" value="OWV32954.1"/>
    <property type="molecule type" value="Genomic_DNA"/>
</dbReference>
<evidence type="ECO:0000313" key="4">
    <source>
        <dbReference type="EMBL" id="OWV32954.1"/>
    </source>
</evidence>
<dbReference type="NCBIfam" id="TIGR03243">
    <property type="entry name" value="arg_catab_AOST"/>
    <property type="match status" value="1"/>
</dbReference>
<dbReference type="PANTHER" id="PTHR30420:SF1">
    <property type="entry name" value="ARGININE N-SUCCINYLTRANSFERASE"/>
    <property type="match status" value="1"/>
</dbReference>
<dbReference type="RefSeq" id="WP_088711743.1">
    <property type="nucleotide sequence ID" value="NZ_NFZT01000001.1"/>
</dbReference>
<dbReference type="PANTHER" id="PTHR30420">
    <property type="entry name" value="N-SUCCINYLARGININE DIHYDROLASE"/>
    <property type="match status" value="1"/>
</dbReference>
<protein>
    <submittedName>
        <fullName evidence="4">Arginine N-succinyltransferase</fullName>
    </submittedName>
</protein>
<comment type="caution">
    <text evidence="4">The sequence shown here is derived from an EMBL/GenBank/DDBJ whole genome shotgun (WGS) entry which is preliminary data.</text>
</comment>